<reference evidence="8 9" key="1">
    <citation type="submission" date="2019-03" db="EMBL/GenBank/DDBJ databases">
        <title>Genomic Encyclopedia of Type Strains, Phase IV (KMG-IV): sequencing the most valuable type-strain genomes for metagenomic binning, comparative biology and taxonomic classification.</title>
        <authorList>
            <person name="Goeker M."/>
        </authorList>
    </citation>
    <scope>NUCLEOTIDE SEQUENCE [LARGE SCALE GENOMIC DNA]</scope>
    <source>
        <strain evidence="8 9">DSM 20467</strain>
    </source>
</reference>
<dbReference type="InterPro" id="IPR001509">
    <property type="entry name" value="Epimerase_deHydtase"/>
</dbReference>
<comment type="pathway">
    <text evidence="1">Carbohydrate metabolism; galactose metabolism.</text>
</comment>
<evidence type="ECO:0000259" key="7">
    <source>
        <dbReference type="Pfam" id="PF01370"/>
    </source>
</evidence>
<evidence type="ECO:0000256" key="2">
    <source>
        <dbReference type="ARBA" id="ARBA00007637"/>
    </source>
</evidence>
<evidence type="ECO:0000313" key="8">
    <source>
        <dbReference type="EMBL" id="TCS76221.1"/>
    </source>
</evidence>
<keyword evidence="9" id="KW-1185">Reference proteome</keyword>
<protein>
    <recommendedName>
        <fullName evidence="3">UDP-glucose 4-epimerase</fullName>
    </recommendedName>
    <alternativeName>
        <fullName evidence="6">Galactowaldenase</fullName>
    </alternativeName>
    <alternativeName>
        <fullName evidence="5">UDP-galactose 4-epimerase</fullName>
    </alternativeName>
</protein>
<gene>
    <name evidence="8" type="ORF">EDC37_1233</name>
</gene>
<dbReference type="PANTHER" id="PTHR43725">
    <property type="entry name" value="UDP-GLUCOSE 4-EPIMERASE"/>
    <property type="match status" value="1"/>
</dbReference>
<dbReference type="AlphaFoldDB" id="A0A4R3K2A6"/>
<name>A0A4R3K2A6_9FIRM</name>
<evidence type="ECO:0000313" key="9">
    <source>
        <dbReference type="Proteomes" id="UP000295188"/>
    </source>
</evidence>
<evidence type="ECO:0000256" key="4">
    <source>
        <dbReference type="ARBA" id="ARBA00023144"/>
    </source>
</evidence>
<dbReference type="SUPFAM" id="SSF51735">
    <property type="entry name" value="NAD(P)-binding Rossmann-fold domains"/>
    <property type="match status" value="1"/>
</dbReference>
<comment type="similarity">
    <text evidence="2">Belongs to the NAD(P)-dependent epimerase/dehydratase family.</text>
</comment>
<dbReference type="Gene3D" id="3.40.50.720">
    <property type="entry name" value="NAD(P)-binding Rossmann-like Domain"/>
    <property type="match status" value="1"/>
</dbReference>
<dbReference type="GO" id="GO:0006012">
    <property type="term" value="P:galactose metabolic process"/>
    <property type="evidence" value="ECO:0007669"/>
    <property type="project" value="UniProtKB-KW"/>
</dbReference>
<accession>A0A4R3K2A6</accession>
<evidence type="ECO:0000256" key="3">
    <source>
        <dbReference type="ARBA" id="ARBA00018569"/>
    </source>
</evidence>
<comment type="caution">
    <text evidence="8">The sequence shown here is derived from an EMBL/GenBank/DDBJ whole genome shotgun (WGS) entry which is preliminary data.</text>
</comment>
<sequence>MKKILVTGGAGFIGSHLVPHLLEKDYNVTVLDNLSNGKKENIPAAADFAAMDICSEDVGKLMQDKKFDAVIHLAGQTAVSTSVKDPAMDEQLNIGGIINILNNACHTGVKRIIFSSTAASYGDNPHLPLQEKEPVMPLSFYGLSKVTAEKYIKLFHSYYDLDYVIFRFANVYGERQGDGGEGGVISIFAKQIAQDEKITVFGDGKQTRDFVYAGDIAAGLVRALETNNVNNTYNLSTCTQTSLSELITLFSNIAHKKIATEYTKERSGDIYHSMLDNSKAIKNLAWHPHTSLELGLARTFNYFKNKA</sequence>
<keyword evidence="4" id="KW-0119">Carbohydrate metabolism</keyword>
<evidence type="ECO:0000256" key="1">
    <source>
        <dbReference type="ARBA" id="ARBA00004947"/>
    </source>
</evidence>
<evidence type="ECO:0000256" key="5">
    <source>
        <dbReference type="ARBA" id="ARBA00031367"/>
    </source>
</evidence>
<dbReference type="PANTHER" id="PTHR43725:SF53">
    <property type="entry name" value="UDP-ARABINOSE 4-EPIMERASE 1"/>
    <property type="match status" value="1"/>
</dbReference>
<dbReference type="EMBL" id="SMAA01000023">
    <property type="protein sequence ID" value="TCS76221.1"/>
    <property type="molecule type" value="Genomic_DNA"/>
</dbReference>
<evidence type="ECO:0000256" key="6">
    <source>
        <dbReference type="ARBA" id="ARBA00033067"/>
    </source>
</evidence>
<dbReference type="Proteomes" id="UP000295188">
    <property type="component" value="Unassembled WGS sequence"/>
</dbReference>
<feature type="domain" description="NAD-dependent epimerase/dehydratase" evidence="7">
    <location>
        <begin position="4"/>
        <end position="235"/>
    </location>
</feature>
<organism evidence="8 9">
    <name type="scientific">Pectinatus cerevisiiphilus</name>
    <dbReference type="NCBI Taxonomy" id="86956"/>
    <lineage>
        <taxon>Bacteria</taxon>
        <taxon>Bacillati</taxon>
        <taxon>Bacillota</taxon>
        <taxon>Negativicutes</taxon>
        <taxon>Selenomonadales</taxon>
        <taxon>Selenomonadaceae</taxon>
        <taxon>Pectinatus</taxon>
    </lineage>
</organism>
<proteinExistence type="inferred from homology"/>
<dbReference type="InterPro" id="IPR036291">
    <property type="entry name" value="NAD(P)-bd_dom_sf"/>
</dbReference>
<dbReference type="RefSeq" id="WP_243642189.1">
    <property type="nucleotide sequence ID" value="NZ_SMAA01000023.1"/>
</dbReference>
<keyword evidence="4" id="KW-0299">Galactose metabolism</keyword>
<dbReference type="Pfam" id="PF01370">
    <property type="entry name" value="Epimerase"/>
    <property type="match status" value="1"/>
</dbReference>